<dbReference type="RefSeq" id="WP_110073643.1">
    <property type="nucleotide sequence ID" value="NZ_CM009896.1"/>
</dbReference>
<dbReference type="EMBL" id="NXNG01000001">
    <property type="protein sequence ID" value="PWT28471.1"/>
    <property type="molecule type" value="Genomic_DNA"/>
</dbReference>
<gene>
    <name evidence="2" type="ORF">CPT75_15805</name>
</gene>
<feature type="compositionally biased region" description="Low complexity" evidence="1">
    <location>
        <begin position="8"/>
        <end position="23"/>
    </location>
</feature>
<comment type="caution">
    <text evidence="2">The sequence shown here is derived from an EMBL/GenBank/DDBJ whole genome shotgun (WGS) entry which is preliminary data.</text>
</comment>
<dbReference type="AlphaFoldDB" id="A0A317G5V4"/>
<organism evidence="2 3">
    <name type="scientific">Butyrivibrio fibrisolvens</name>
    <dbReference type="NCBI Taxonomy" id="831"/>
    <lineage>
        <taxon>Bacteria</taxon>
        <taxon>Bacillati</taxon>
        <taxon>Bacillota</taxon>
        <taxon>Clostridia</taxon>
        <taxon>Lachnospirales</taxon>
        <taxon>Lachnospiraceae</taxon>
        <taxon>Butyrivibrio</taxon>
    </lineage>
</organism>
<name>A0A317G5V4_BUTFI</name>
<protein>
    <submittedName>
        <fullName evidence="2">Uncharacterized protein</fullName>
    </submittedName>
</protein>
<proteinExistence type="predicted"/>
<keyword evidence="3" id="KW-1185">Reference proteome</keyword>
<sequence>MENGSGSGSSSEDGMGMPPGDMPSGEKPSGEKPSGDMESKSVTFETAEDYTDDFEVGDMVTITLEDGVVVSIEAAATNQ</sequence>
<accession>A0A317G5V4</accession>
<reference evidence="2 3" key="1">
    <citation type="submission" date="2017-09" db="EMBL/GenBank/DDBJ databases">
        <title>High-quality draft genome sequence of Butyrivibrio fibrisolvens INBov1, isolated from cow rumen.</title>
        <authorList>
            <person name="Rodriguez Hernaez J."/>
            <person name="Rivarola M."/>
            <person name="Paniego N."/>
            <person name="Cravero S."/>
            <person name="Ceron Cucchi M."/>
            <person name="Martinez M.C."/>
        </authorList>
    </citation>
    <scope>NUCLEOTIDE SEQUENCE [LARGE SCALE GENOMIC DNA]</scope>
    <source>
        <strain evidence="2 3">INBov1</strain>
    </source>
</reference>
<dbReference type="Proteomes" id="UP000245488">
    <property type="component" value="Chromosome"/>
</dbReference>
<feature type="compositionally biased region" description="Basic and acidic residues" evidence="1">
    <location>
        <begin position="28"/>
        <end position="39"/>
    </location>
</feature>
<evidence type="ECO:0000313" key="3">
    <source>
        <dbReference type="Proteomes" id="UP000245488"/>
    </source>
</evidence>
<evidence type="ECO:0000256" key="1">
    <source>
        <dbReference type="SAM" id="MobiDB-lite"/>
    </source>
</evidence>
<evidence type="ECO:0000313" key="2">
    <source>
        <dbReference type="EMBL" id="PWT28471.1"/>
    </source>
</evidence>
<feature type="region of interest" description="Disordered" evidence="1">
    <location>
        <begin position="1"/>
        <end position="52"/>
    </location>
</feature>